<dbReference type="Pfam" id="PF12327">
    <property type="entry name" value="FtsZ_C"/>
    <property type="match status" value="1"/>
</dbReference>
<evidence type="ECO:0000256" key="11">
    <source>
        <dbReference type="SAM" id="MobiDB-lite"/>
    </source>
</evidence>
<dbReference type="RefSeq" id="WP_102174124.1">
    <property type="nucleotide sequence ID" value="NZ_NMQA01000218.1"/>
</dbReference>
<dbReference type="InterPro" id="IPR036525">
    <property type="entry name" value="Tubulin/FtsZ_GTPase_sf"/>
</dbReference>
<dbReference type="FunFam" id="3.40.50.1440:FF:000023">
    <property type="entry name" value="Cell division protein FtsZ"/>
    <property type="match status" value="1"/>
</dbReference>
<keyword evidence="6 8" id="KW-0717">Septation</keyword>
<dbReference type="GO" id="GO:0032153">
    <property type="term" value="C:cell division site"/>
    <property type="evidence" value="ECO:0007669"/>
    <property type="project" value="UniProtKB-UniRule"/>
</dbReference>
<name>A0A2N6KDA2_9CYAN</name>
<comment type="function">
    <text evidence="8 10">Essential cell division protein that forms a contractile ring structure (Z ring) at the future cell division site. The regulation of the ring assembly controls the timing and the location of cell division. One of the functions of the FtsZ ring is to recruit other cell division proteins to the septum to produce a new cell wall between the dividing cells. Binds GTP and shows GTPase activity.</text>
</comment>
<dbReference type="Gene3D" id="3.40.50.1440">
    <property type="entry name" value="Tubulin/FtsZ, GTPase domain"/>
    <property type="match status" value="1"/>
</dbReference>
<dbReference type="SUPFAM" id="SSF55307">
    <property type="entry name" value="Tubulin C-terminal domain-like"/>
    <property type="match status" value="1"/>
</dbReference>
<feature type="binding site" evidence="8">
    <location>
        <position position="191"/>
    </location>
    <ligand>
        <name>GTP</name>
        <dbReference type="ChEBI" id="CHEBI:37565"/>
    </ligand>
</feature>
<dbReference type="PANTHER" id="PTHR30314:SF3">
    <property type="entry name" value="MITOCHONDRIAL DIVISION PROTEIN FSZA"/>
    <property type="match status" value="1"/>
</dbReference>
<reference evidence="14 15" key="1">
    <citation type="submission" date="2017-07" db="EMBL/GenBank/DDBJ databases">
        <title>Genomes of Fischerella (Mastigocladus) sp. strains.</title>
        <authorList>
            <person name="Miller S.R."/>
        </authorList>
    </citation>
    <scope>NUCLEOTIDE SEQUENCE [LARGE SCALE GENOMIC DNA]</scope>
    <source>
        <strain evidence="14 15">CCMEE 5268</strain>
    </source>
</reference>
<dbReference type="GO" id="GO:0005525">
    <property type="term" value="F:GTP binding"/>
    <property type="evidence" value="ECO:0007669"/>
    <property type="project" value="UniProtKB-UniRule"/>
</dbReference>
<proteinExistence type="inferred from homology"/>
<evidence type="ECO:0000256" key="5">
    <source>
        <dbReference type="ARBA" id="ARBA00023134"/>
    </source>
</evidence>
<comment type="subcellular location">
    <subcellularLocation>
        <location evidence="8">Cytoplasm</location>
    </subcellularLocation>
    <text evidence="8">Assembles at midcell at the inner surface of the cytoplasmic membrane.</text>
</comment>
<dbReference type="EMBL" id="NMQA01000218">
    <property type="protein sequence ID" value="PLZ96712.1"/>
    <property type="molecule type" value="Genomic_DNA"/>
</dbReference>
<evidence type="ECO:0000259" key="13">
    <source>
        <dbReference type="SMART" id="SM00865"/>
    </source>
</evidence>
<feature type="region of interest" description="Disordered" evidence="11">
    <location>
        <begin position="373"/>
        <end position="430"/>
    </location>
</feature>
<keyword evidence="7 8" id="KW-0131">Cell cycle</keyword>
<dbReference type="Pfam" id="PF00091">
    <property type="entry name" value="Tubulin"/>
    <property type="match status" value="1"/>
</dbReference>
<dbReference type="GO" id="GO:0003924">
    <property type="term" value="F:GTPase activity"/>
    <property type="evidence" value="ECO:0007669"/>
    <property type="project" value="UniProtKB-UniRule"/>
</dbReference>
<sequence length="430" mass="45045">MTLDNNQGLTYKNSQSSGQSAFSLAVNSTNPFNHSGLSFGQNNDSKKIEREESRIGDIVPGRVANIKVIGVGGGGSNAVNRMIASDVSGVEFWSINTDAQALTLAAAPSRLQIGQKLTRGLGAGGNPAIGQKAAEESRDEIATALDGADLVFITAGMGGGTGTGAAPIVAEVAKEMGALTVGVVTRPFIFEGRRRISQAEQGIEGLKSRVDTLIIIPNNKLLEVIPEQTPMQEAFRYADDVLRQGVQGISDIITIPGLINVDFADVRAVMADAGSALMGIGIGSGKSRAREAAIAAISSPLLECSIEGARGVVFNITGGSDLTLHEVNAAAETIYEVVDPNANIIFGAVIDDRLQGEVRLTVIATGFTGEAPAAQQSNVTQGRVVQPPPQRRPMQQPPAPNPPTQTPEPKEKGSVLDIPDFLRKRTPPRN</sequence>
<feature type="binding site" evidence="8">
    <location>
        <position position="195"/>
    </location>
    <ligand>
        <name>GTP</name>
        <dbReference type="ChEBI" id="CHEBI:37565"/>
    </ligand>
</feature>
<dbReference type="GO" id="GO:0051258">
    <property type="term" value="P:protein polymerization"/>
    <property type="evidence" value="ECO:0007669"/>
    <property type="project" value="UniProtKB-UniRule"/>
</dbReference>
<dbReference type="InterPro" id="IPR045061">
    <property type="entry name" value="FtsZ/CetZ"/>
</dbReference>
<feature type="binding site" evidence="8">
    <location>
        <begin position="73"/>
        <end position="77"/>
    </location>
    <ligand>
        <name>GTP</name>
        <dbReference type="ChEBI" id="CHEBI:37565"/>
    </ligand>
</feature>
<evidence type="ECO:0000256" key="3">
    <source>
        <dbReference type="ARBA" id="ARBA00022618"/>
    </source>
</evidence>
<comment type="subunit">
    <text evidence="8">Homodimer. Polymerizes to form a dynamic ring structure in a strictly GTP-dependent manner. Interacts directly with several other division proteins.</text>
</comment>
<evidence type="ECO:0000256" key="2">
    <source>
        <dbReference type="ARBA" id="ARBA00022490"/>
    </source>
</evidence>
<feature type="compositionally biased region" description="Pro residues" evidence="11">
    <location>
        <begin position="386"/>
        <end position="406"/>
    </location>
</feature>
<dbReference type="SMART" id="SM00865">
    <property type="entry name" value="Tubulin_C"/>
    <property type="match status" value="1"/>
</dbReference>
<dbReference type="FunFam" id="3.30.1330.20:FF:000007">
    <property type="entry name" value="Cell division protein ftsZ, putative"/>
    <property type="match status" value="1"/>
</dbReference>
<keyword evidence="4 8" id="KW-0547">Nucleotide-binding</keyword>
<feature type="binding site" evidence="8">
    <location>
        <begin position="160"/>
        <end position="162"/>
    </location>
    <ligand>
        <name>GTP</name>
        <dbReference type="ChEBI" id="CHEBI:37565"/>
    </ligand>
</feature>
<keyword evidence="2 8" id="KW-0963">Cytoplasm</keyword>
<dbReference type="InterPro" id="IPR018316">
    <property type="entry name" value="Tubulin/FtsZ_2-layer-sand-dom"/>
</dbReference>
<dbReference type="AlphaFoldDB" id="A0A2N6KDA2"/>
<dbReference type="InterPro" id="IPR008280">
    <property type="entry name" value="Tub_FtsZ_C"/>
</dbReference>
<evidence type="ECO:0000256" key="9">
    <source>
        <dbReference type="NCBIfam" id="TIGR00065"/>
    </source>
</evidence>
<dbReference type="PANTHER" id="PTHR30314">
    <property type="entry name" value="CELL DIVISION PROTEIN FTSZ-RELATED"/>
    <property type="match status" value="1"/>
</dbReference>
<dbReference type="Proteomes" id="UP000235025">
    <property type="component" value="Unassembled WGS sequence"/>
</dbReference>
<evidence type="ECO:0000313" key="15">
    <source>
        <dbReference type="Proteomes" id="UP000235025"/>
    </source>
</evidence>
<evidence type="ECO:0000256" key="4">
    <source>
        <dbReference type="ARBA" id="ARBA00022741"/>
    </source>
</evidence>
<organism evidence="14 15">
    <name type="scientific">Fischerella thermalis CCMEE 5268</name>
    <dbReference type="NCBI Taxonomy" id="2019662"/>
    <lineage>
        <taxon>Bacteria</taxon>
        <taxon>Bacillati</taxon>
        <taxon>Cyanobacteriota</taxon>
        <taxon>Cyanophyceae</taxon>
        <taxon>Nostocales</taxon>
        <taxon>Hapalosiphonaceae</taxon>
        <taxon>Fischerella</taxon>
    </lineage>
</organism>
<keyword evidence="5 8" id="KW-0342">GTP-binding</keyword>
<dbReference type="GO" id="GO:0042802">
    <property type="term" value="F:identical protein binding"/>
    <property type="evidence" value="ECO:0007669"/>
    <property type="project" value="UniProtKB-ARBA"/>
</dbReference>
<dbReference type="PROSITE" id="PS01135">
    <property type="entry name" value="FTSZ_2"/>
    <property type="match status" value="1"/>
</dbReference>
<dbReference type="InterPro" id="IPR037103">
    <property type="entry name" value="Tubulin/FtsZ-like_C"/>
</dbReference>
<feature type="domain" description="Tubulin/FtsZ 2-layer sandwich" evidence="13">
    <location>
        <begin position="259"/>
        <end position="376"/>
    </location>
</feature>
<evidence type="ECO:0000256" key="10">
    <source>
        <dbReference type="RuleBase" id="RU000631"/>
    </source>
</evidence>
<dbReference type="InterPro" id="IPR003008">
    <property type="entry name" value="Tubulin_FtsZ_GTPase"/>
</dbReference>
<evidence type="ECO:0000256" key="8">
    <source>
        <dbReference type="HAMAP-Rule" id="MF_00909"/>
    </source>
</evidence>
<dbReference type="HAMAP" id="MF_00909">
    <property type="entry name" value="FtsZ"/>
    <property type="match status" value="1"/>
</dbReference>
<feature type="binding site" evidence="8">
    <location>
        <position position="239"/>
    </location>
    <ligand>
        <name>GTP</name>
        <dbReference type="ChEBI" id="CHEBI:37565"/>
    </ligand>
</feature>
<dbReference type="SUPFAM" id="SSF52490">
    <property type="entry name" value="Tubulin nucleotide-binding domain-like"/>
    <property type="match status" value="1"/>
</dbReference>
<dbReference type="NCBIfam" id="TIGR00065">
    <property type="entry name" value="ftsZ"/>
    <property type="match status" value="1"/>
</dbReference>
<dbReference type="InterPro" id="IPR024757">
    <property type="entry name" value="FtsZ_C"/>
</dbReference>
<gene>
    <name evidence="8" type="primary">ftsZ</name>
    <name evidence="14" type="ORF">CEN50_17660</name>
</gene>
<dbReference type="CDD" id="cd02201">
    <property type="entry name" value="FtsZ_type1"/>
    <property type="match status" value="1"/>
</dbReference>
<evidence type="ECO:0000259" key="12">
    <source>
        <dbReference type="SMART" id="SM00864"/>
    </source>
</evidence>
<accession>A0A2N6KDA2</accession>
<dbReference type="GO" id="GO:0005737">
    <property type="term" value="C:cytoplasm"/>
    <property type="evidence" value="ECO:0007669"/>
    <property type="project" value="UniProtKB-SubCell"/>
</dbReference>
<dbReference type="InterPro" id="IPR020805">
    <property type="entry name" value="Cell_div_FtsZ_CS"/>
</dbReference>
<keyword evidence="3 8" id="KW-0132">Cell division</keyword>
<dbReference type="SMART" id="SM00864">
    <property type="entry name" value="Tubulin"/>
    <property type="match status" value="1"/>
</dbReference>
<dbReference type="PROSITE" id="PS01134">
    <property type="entry name" value="FTSZ_1"/>
    <property type="match status" value="1"/>
</dbReference>
<dbReference type="PRINTS" id="PR00423">
    <property type="entry name" value="CELLDVISFTSZ"/>
</dbReference>
<dbReference type="InterPro" id="IPR000158">
    <property type="entry name" value="Cell_div_FtsZ"/>
</dbReference>
<dbReference type="GO" id="GO:0000917">
    <property type="term" value="P:division septum assembly"/>
    <property type="evidence" value="ECO:0007669"/>
    <property type="project" value="UniProtKB-KW"/>
</dbReference>
<comment type="similarity">
    <text evidence="1 8 10">Belongs to the FtsZ family.</text>
</comment>
<comment type="caution">
    <text evidence="14">The sequence shown here is derived from an EMBL/GenBank/DDBJ whole genome shotgun (WGS) entry which is preliminary data.</text>
</comment>
<dbReference type="Gene3D" id="3.30.1330.20">
    <property type="entry name" value="Tubulin/FtsZ, C-terminal domain"/>
    <property type="match status" value="1"/>
</dbReference>
<dbReference type="GO" id="GO:0043093">
    <property type="term" value="P:FtsZ-dependent cytokinesis"/>
    <property type="evidence" value="ECO:0007669"/>
    <property type="project" value="UniProtKB-UniRule"/>
</dbReference>
<feature type="domain" description="Tubulin/FtsZ GTPase" evidence="12">
    <location>
        <begin position="65"/>
        <end position="257"/>
    </location>
</feature>
<protein>
    <recommendedName>
        <fullName evidence="8 9">Cell division protein FtsZ</fullName>
    </recommendedName>
</protein>
<evidence type="ECO:0000256" key="7">
    <source>
        <dbReference type="ARBA" id="ARBA00023306"/>
    </source>
</evidence>
<evidence type="ECO:0000256" key="1">
    <source>
        <dbReference type="ARBA" id="ARBA00009690"/>
    </source>
</evidence>
<evidence type="ECO:0000256" key="6">
    <source>
        <dbReference type="ARBA" id="ARBA00023210"/>
    </source>
</evidence>
<evidence type="ECO:0000313" key="14">
    <source>
        <dbReference type="EMBL" id="PLZ96712.1"/>
    </source>
</evidence>